<dbReference type="Gramene" id="Solyc11g065230.1.1">
    <property type="protein sequence ID" value="Solyc11g065230.1.1"/>
    <property type="gene ID" value="Solyc11g065230.1"/>
</dbReference>
<evidence type="ECO:0000256" key="1">
    <source>
        <dbReference type="SAM" id="SignalP"/>
    </source>
</evidence>
<dbReference type="Proteomes" id="UP000004994">
    <property type="component" value="Chromosome 11"/>
</dbReference>
<sequence length="110" mass="12809">MTLTLCKLILLQVVGHSSWPRISLDISPAGFDIRIRSKLFISIFLRKADVFQGYSWPNLTSFSYQQINSVQEQVDLLRFRHFYSKIVCQFSALFVVLVCPADKSYLKWMV</sequence>
<dbReference type="EnsemblPlants" id="Solyc11g065230.1.1">
    <property type="protein sequence ID" value="Solyc11g065230.1.1"/>
    <property type="gene ID" value="Solyc11g065230.1"/>
</dbReference>
<keyword evidence="1" id="KW-0732">Signal</keyword>
<dbReference type="InParanoid" id="K4D9D6"/>
<feature type="chain" id="PRO_5003877822" evidence="1">
    <location>
        <begin position="18"/>
        <end position="110"/>
    </location>
</feature>
<evidence type="ECO:0000313" key="3">
    <source>
        <dbReference type="Proteomes" id="UP000004994"/>
    </source>
</evidence>
<reference evidence="2" key="2">
    <citation type="submission" date="2015-06" db="UniProtKB">
        <authorList>
            <consortium name="EnsemblPlants"/>
        </authorList>
    </citation>
    <scope>IDENTIFICATION</scope>
    <source>
        <strain evidence="2">cv. Heinz 1706</strain>
    </source>
</reference>
<name>K4D9D6_SOLLC</name>
<dbReference type="PaxDb" id="4081-Solyc11g065230.1.1"/>
<proteinExistence type="predicted"/>
<reference evidence="2" key="1">
    <citation type="journal article" date="2012" name="Nature">
        <title>The tomato genome sequence provides insights into fleshy fruit evolution.</title>
        <authorList>
            <consortium name="Tomato Genome Consortium"/>
        </authorList>
    </citation>
    <scope>NUCLEOTIDE SEQUENCE [LARGE SCALE GENOMIC DNA]</scope>
    <source>
        <strain evidence="2">cv. Heinz 1706</strain>
    </source>
</reference>
<dbReference type="AlphaFoldDB" id="K4D9D6"/>
<feature type="signal peptide" evidence="1">
    <location>
        <begin position="1"/>
        <end position="17"/>
    </location>
</feature>
<organism evidence="2">
    <name type="scientific">Solanum lycopersicum</name>
    <name type="common">Tomato</name>
    <name type="synonym">Lycopersicon esculentum</name>
    <dbReference type="NCBI Taxonomy" id="4081"/>
    <lineage>
        <taxon>Eukaryota</taxon>
        <taxon>Viridiplantae</taxon>
        <taxon>Streptophyta</taxon>
        <taxon>Embryophyta</taxon>
        <taxon>Tracheophyta</taxon>
        <taxon>Spermatophyta</taxon>
        <taxon>Magnoliopsida</taxon>
        <taxon>eudicotyledons</taxon>
        <taxon>Gunneridae</taxon>
        <taxon>Pentapetalae</taxon>
        <taxon>asterids</taxon>
        <taxon>lamiids</taxon>
        <taxon>Solanales</taxon>
        <taxon>Solanaceae</taxon>
        <taxon>Solanoideae</taxon>
        <taxon>Solaneae</taxon>
        <taxon>Solanum</taxon>
        <taxon>Solanum subgen. Lycopersicon</taxon>
    </lineage>
</organism>
<evidence type="ECO:0000313" key="2">
    <source>
        <dbReference type="EnsemblPlants" id="Solyc11g065230.1.1"/>
    </source>
</evidence>
<accession>K4D9D6</accession>
<dbReference type="HOGENOM" id="CLU_2175460_0_0_1"/>
<keyword evidence="3" id="KW-1185">Reference proteome</keyword>
<protein>
    <submittedName>
        <fullName evidence="2">Uncharacterized protein</fullName>
    </submittedName>
</protein>